<reference evidence="2" key="1">
    <citation type="journal article" date="2023" name="Commun. Biol.">
        <title>Genome analysis of Parmales, the sister group of diatoms, reveals the evolutionary specialization of diatoms from phago-mixotrophs to photoautotrophs.</title>
        <authorList>
            <person name="Ban H."/>
            <person name="Sato S."/>
            <person name="Yoshikawa S."/>
            <person name="Yamada K."/>
            <person name="Nakamura Y."/>
            <person name="Ichinomiya M."/>
            <person name="Sato N."/>
            <person name="Blanc-Mathieu R."/>
            <person name="Endo H."/>
            <person name="Kuwata A."/>
            <person name="Ogata H."/>
        </authorList>
    </citation>
    <scope>NUCLEOTIDE SEQUENCE [LARGE SCALE GENOMIC DNA]</scope>
    <source>
        <strain evidence="2">NIES 3699</strain>
    </source>
</reference>
<dbReference type="AlphaFoldDB" id="A0A9W7KWY8"/>
<comment type="caution">
    <text evidence="1">The sequence shown here is derived from an EMBL/GenBank/DDBJ whole genome shotgun (WGS) entry which is preliminary data.</text>
</comment>
<gene>
    <name evidence="1" type="ORF">TrVE_jg2649</name>
</gene>
<dbReference type="EMBL" id="BRXX01000494">
    <property type="protein sequence ID" value="GMI14271.1"/>
    <property type="molecule type" value="Genomic_DNA"/>
</dbReference>
<sequence length="94" mass="10579">MRSLIITAYDYSSYSSSFDTDYESSDYESYYSDYQESCEGKLNAAYKCINGTDTDSDACEEDCLEVLIKSVEEGDCEEEDLDSTEFIQSALNNG</sequence>
<keyword evidence="2" id="KW-1185">Reference proteome</keyword>
<proteinExistence type="predicted"/>
<dbReference type="Proteomes" id="UP001165160">
    <property type="component" value="Unassembled WGS sequence"/>
</dbReference>
<evidence type="ECO:0000313" key="1">
    <source>
        <dbReference type="EMBL" id="GMI14271.1"/>
    </source>
</evidence>
<name>A0A9W7KWY8_9STRA</name>
<organism evidence="1 2">
    <name type="scientific">Triparma verrucosa</name>
    <dbReference type="NCBI Taxonomy" id="1606542"/>
    <lineage>
        <taxon>Eukaryota</taxon>
        <taxon>Sar</taxon>
        <taxon>Stramenopiles</taxon>
        <taxon>Ochrophyta</taxon>
        <taxon>Bolidophyceae</taxon>
        <taxon>Parmales</taxon>
        <taxon>Triparmaceae</taxon>
        <taxon>Triparma</taxon>
    </lineage>
</organism>
<evidence type="ECO:0000313" key="2">
    <source>
        <dbReference type="Proteomes" id="UP001165160"/>
    </source>
</evidence>
<accession>A0A9W7KWY8</accession>
<protein>
    <submittedName>
        <fullName evidence="1">Uncharacterized protein</fullName>
    </submittedName>
</protein>